<dbReference type="RefSeq" id="WP_127351096.1">
    <property type="nucleotide sequence ID" value="NZ_CP034791.1"/>
</dbReference>
<evidence type="ECO:0000256" key="1">
    <source>
        <dbReference type="ARBA" id="ARBA00011738"/>
    </source>
</evidence>
<keyword evidence="3" id="KW-0238">DNA-binding</keyword>
<dbReference type="Proteomes" id="UP000282930">
    <property type="component" value="Chromosome"/>
</dbReference>
<dbReference type="InterPro" id="IPR029057">
    <property type="entry name" value="PRTase-like"/>
</dbReference>
<gene>
    <name evidence="8" type="primary">purR</name>
    <name evidence="8" type="ORF">ELD05_01585</name>
</gene>
<dbReference type="InterPro" id="IPR010078">
    <property type="entry name" value="PurR_Bsub"/>
</dbReference>
<evidence type="ECO:0000256" key="3">
    <source>
        <dbReference type="ARBA" id="ARBA00023125"/>
    </source>
</evidence>
<feature type="domain" description="Bacterial purine repressor N-terminal" evidence="7">
    <location>
        <begin position="6"/>
        <end position="74"/>
    </location>
</feature>
<name>A0A3T0D3Y8_9FIRM</name>
<dbReference type="InterPro" id="IPR036388">
    <property type="entry name" value="WH-like_DNA-bd_sf"/>
</dbReference>
<dbReference type="NCBIfam" id="TIGR01743">
    <property type="entry name" value="purR_Bsub"/>
    <property type="match status" value="1"/>
</dbReference>
<dbReference type="PANTHER" id="PTHR43864:SF2">
    <property type="entry name" value="PUR OPERON REPRESSOR"/>
    <property type="match status" value="1"/>
</dbReference>
<dbReference type="GO" id="GO:0045982">
    <property type="term" value="P:negative regulation of purine nucleobase metabolic process"/>
    <property type="evidence" value="ECO:0007669"/>
    <property type="project" value="InterPro"/>
</dbReference>
<dbReference type="InterPro" id="IPR050118">
    <property type="entry name" value="Pur/Pyrimidine_PRTase"/>
</dbReference>
<keyword evidence="4" id="KW-0804">Transcription</keyword>
<dbReference type="Pfam" id="PF00156">
    <property type="entry name" value="Pribosyltran"/>
    <property type="match status" value="1"/>
</dbReference>
<accession>A0A3T0D3Y8</accession>
<evidence type="ECO:0000259" key="7">
    <source>
        <dbReference type="Pfam" id="PF09182"/>
    </source>
</evidence>
<dbReference type="InterPro" id="IPR000836">
    <property type="entry name" value="PRTase_dom"/>
</dbReference>
<evidence type="ECO:0000313" key="9">
    <source>
        <dbReference type="Proteomes" id="UP000282930"/>
    </source>
</evidence>
<dbReference type="InterPro" id="IPR036390">
    <property type="entry name" value="WH_DNA-bd_sf"/>
</dbReference>
<comment type="similarity">
    <text evidence="5">Belongs to the purine/pyrimidine phosphoribosyltransferase family. PurR subfamily.</text>
</comment>
<dbReference type="AlphaFoldDB" id="A0A3T0D3Y8"/>
<keyword evidence="2" id="KW-0805">Transcription regulation</keyword>
<dbReference type="InterPro" id="IPR015265">
    <property type="entry name" value="PuR_N"/>
</dbReference>
<dbReference type="KEGG" id="ccha:ELD05_01585"/>
<dbReference type="Gene3D" id="1.10.10.10">
    <property type="entry name" value="Winged helix-like DNA-binding domain superfamily/Winged helix DNA-binding domain"/>
    <property type="match status" value="1"/>
</dbReference>
<dbReference type="GO" id="GO:0045892">
    <property type="term" value="P:negative regulation of DNA-templated transcription"/>
    <property type="evidence" value="ECO:0007669"/>
    <property type="project" value="InterPro"/>
</dbReference>
<organism evidence="8 9">
    <name type="scientific">Caldicellulosiruptor changbaiensis</name>
    <dbReference type="NCBI Taxonomy" id="1222016"/>
    <lineage>
        <taxon>Bacteria</taxon>
        <taxon>Bacillati</taxon>
        <taxon>Bacillota</taxon>
        <taxon>Bacillota incertae sedis</taxon>
        <taxon>Caldicellulosiruptorales</taxon>
        <taxon>Caldicellulosiruptoraceae</taxon>
        <taxon>Caldicellulosiruptor</taxon>
    </lineage>
</organism>
<dbReference type="GO" id="GO:0003677">
    <property type="term" value="F:DNA binding"/>
    <property type="evidence" value="ECO:0007669"/>
    <property type="project" value="UniProtKB-KW"/>
</dbReference>
<feature type="domain" description="Phosphoribosyltransferase" evidence="6">
    <location>
        <begin position="113"/>
        <end position="243"/>
    </location>
</feature>
<evidence type="ECO:0000313" key="8">
    <source>
        <dbReference type="EMBL" id="AZT89473.1"/>
    </source>
</evidence>
<dbReference type="SUPFAM" id="SSF46785">
    <property type="entry name" value="Winged helix' DNA-binding domain"/>
    <property type="match status" value="1"/>
</dbReference>
<protein>
    <submittedName>
        <fullName evidence="8">Pur operon repressor</fullName>
    </submittedName>
</protein>
<dbReference type="CDD" id="cd06223">
    <property type="entry name" value="PRTases_typeI"/>
    <property type="match status" value="1"/>
</dbReference>
<proteinExistence type="inferred from homology"/>
<dbReference type="PANTHER" id="PTHR43864">
    <property type="entry name" value="HYPOXANTHINE/GUANINE PHOSPHORIBOSYLTRANSFERASE"/>
    <property type="match status" value="1"/>
</dbReference>
<reference evidence="8 9" key="1">
    <citation type="submission" date="2018-12" db="EMBL/GenBank/DDBJ databases">
        <title>Genome sequence from the cellulolytic species, Caldicellulosiruptor changbaiensis.</title>
        <authorList>
            <person name="Blumer-Schuette S.E."/>
            <person name="Mendoza C."/>
        </authorList>
    </citation>
    <scope>NUCLEOTIDE SEQUENCE [LARGE SCALE GENOMIC DNA]</scope>
    <source>
        <strain evidence="8 9">CBS-Z</strain>
    </source>
</reference>
<evidence type="ECO:0000256" key="2">
    <source>
        <dbReference type="ARBA" id="ARBA00023015"/>
    </source>
</evidence>
<dbReference type="Gene3D" id="3.40.50.2020">
    <property type="match status" value="1"/>
</dbReference>
<dbReference type="EMBL" id="CP034791">
    <property type="protein sequence ID" value="AZT89473.1"/>
    <property type="molecule type" value="Genomic_DNA"/>
</dbReference>
<evidence type="ECO:0000256" key="4">
    <source>
        <dbReference type="ARBA" id="ARBA00023163"/>
    </source>
</evidence>
<evidence type="ECO:0000256" key="5">
    <source>
        <dbReference type="ARBA" id="ARBA00049656"/>
    </source>
</evidence>
<keyword evidence="9" id="KW-1185">Reference proteome</keyword>
<evidence type="ECO:0000259" key="6">
    <source>
        <dbReference type="Pfam" id="PF00156"/>
    </source>
</evidence>
<comment type="subunit">
    <text evidence="1">Homodimer.</text>
</comment>
<sequence length="272" mass="30226">MEKAGKAERLIYITNILTQNPMKVFSLSFFCEKLNCAKSTLSEDIDLISKVFVETGQGRLETISGAAGGVYYIPVMKKEEEIEFLNFLKNELQNPERIVSGGFVYINDIVFSPEIIKKAAKIFLRLFLEKEIDYIATVEAKGIALASYVAQYFNKPLVVARSGSKFTEGSTVNISYISGTTGKIETMTMAKKAIKRGSKVLFIDDFMRGGGTVRGMRDLLSEFESTLVGVGVLIATKDKKSIDIDYKSLLILDTLDAENKKIEFSINNQVIS</sequence>
<dbReference type="Pfam" id="PF09182">
    <property type="entry name" value="PuR_N"/>
    <property type="match status" value="1"/>
</dbReference>
<dbReference type="SUPFAM" id="SSF53271">
    <property type="entry name" value="PRTase-like"/>
    <property type="match status" value="1"/>
</dbReference>